<protein>
    <submittedName>
        <fullName evidence="1">Uncharacterized protein</fullName>
    </submittedName>
</protein>
<organism evidence="1 2">
    <name type="scientific">Caerostris extrusa</name>
    <name type="common">Bark spider</name>
    <name type="synonym">Caerostris bankana</name>
    <dbReference type="NCBI Taxonomy" id="172846"/>
    <lineage>
        <taxon>Eukaryota</taxon>
        <taxon>Metazoa</taxon>
        <taxon>Ecdysozoa</taxon>
        <taxon>Arthropoda</taxon>
        <taxon>Chelicerata</taxon>
        <taxon>Arachnida</taxon>
        <taxon>Araneae</taxon>
        <taxon>Araneomorphae</taxon>
        <taxon>Entelegynae</taxon>
        <taxon>Araneoidea</taxon>
        <taxon>Araneidae</taxon>
        <taxon>Caerostris</taxon>
    </lineage>
</organism>
<accession>A0AAV4VF01</accession>
<reference evidence="1 2" key="1">
    <citation type="submission" date="2021-06" db="EMBL/GenBank/DDBJ databases">
        <title>Caerostris extrusa draft genome.</title>
        <authorList>
            <person name="Kono N."/>
            <person name="Arakawa K."/>
        </authorList>
    </citation>
    <scope>NUCLEOTIDE SEQUENCE [LARGE SCALE GENOMIC DNA]</scope>
</reference>
<gene>
    <name evidence="1" type="ORF">CEXT_629171</name>
</gene>
<dbReference type="Proteomes" id="UP001054945">
    <property type="component" value="Unassembled WGS sequence"/>
</dbReference>
<dbReference type="EMBL" id="BPLR01014469">
    <property type="protein sequence ID" value="GIY68946.1"/>
    <property type="molecule type" value="Genomic_DNA"/>
</dbReference>
<feature type="non-terminal residue" evidence="1">
    <location>
        <position position="1"/>
    </location>
</feature>
<sequence length="84" mass="9933">AMIQRDEKLYRCLIFSDGDDQVGEQLSNGWVDAALICKRNTSCLFTSKVKVRHRKICQYSKVPVRKHILHGLQYWHDSNNEVWR</sequence>
<dbReference type="AlphaFoldDB" id="A0AAV4VF01"/>
<comment type="caution">
    <text evidence="1">The sequence shown here is derived from an EMBL/GenBank/DDBJ whole genome shotgun (WGS) entry which is preliminary data.</text>
</comment>
<keyword evidence="2" id="KW-1185">Reference proteome</keyword>
<proteinExistence type="predicted"/>
<evidence type="ECO:0000313" key="1">
    <source>
        <dbReference type="EMBL" id="GIY68946.1"/>
    </source>
</evidence>
<evidence type="ECO:0000313" key="2">
    <source>
        <dbReference type="Proteomes" id="UP001054945"/>
    </source>
</evidence>
<name>A0AAV4VF01_CAEEX</name>